<keyword evidence="1" id="KW-0472">Membrane</keyword>
<comment type="caution">
    <text evidence="2">The sequence shown here is derived from an EMBL/GenBank/DDBJ whole genome shotgun (WGS) entry which is preliminary data.</text>
</comment>
<evidence type="ECO:0000256" key="1">
    <source>
        <dbReference type="SAM" id="Phobius"/>
    </source>
</evidence>
<reference evidence="3" key="1">
    <citation type="journal article" date="2019" name="Int. J. Syst. Evol. Microbiol.">
        <title>The Global Catalogue of Microorganisms (GCM) 10K type strain sequencing project: providing services to taxonomists for standard genome sequencing and annotation.</title>
        <authorList>
            <consortium name="The Broad Institute Genomics Platform"/>
            <consortium name="The Broad Institute Genome Sequencing Center for Infectious Disease"/>
            <person name="Wu L."/>
            <person name="Ma J."/>
        </authorList>
    </citation>
    <scope>NUCLEOTIDE SEQUENCE [LARGE SCALE GENOMIC DNA]</scope>
    <source>
        <strain evidence="3">JCM 11650</strain>
    </source>
</reference>
<dbReference type="RefSeq" id="WP_377723486.1">
    <property type="nucleotide sequence ID" value="NZ_JBHSEW010000001.1"/>
</dbReference>
<proteinExistence type="predicted"/>
<sequence length="91" mass="10075">MVSFLALALTMLGCACIYLASPNQKWHVRTSPVMSFWAVGSLLLATGFSLWMTAWRPLAGFFVALHITMVCLFALPYIAALRAARREDGHD</sequence>
<evidence type="ECO:0000313" key="3">
    <source>
        <dbReference type="Proteomes" id="UP001595967"/>
    </source>
</evidence>
<organism evidence="2 3">
    <name type="scientific">Comamonas nitrativorans</name>
    <dbReference type="NCBI Taxonomy" id="108437"/>
    <lineage>
        <taxon>Bacteria</taxon>
        <taxon>Pseudomonadati</taxon>
        <taxon>Pseudomonadota</taxon>
        <taxon>Betaproteobacteria</taxon>
        <taxon>Burkholderiales</taxon>
        <taxon>Comamonadaceae</taxon>
        <taxon>Comamonas</taxon>
    </lineage>
</organism>
<dbReference type="EMBL" id="JBHSEW010000001">
    <property type="protein sequence ID" value="MFC4620983.1"/>
    <property type="molecule type" value="Genomic_DNA"/>
</dbReference>
<keyword evidence="3" id="KW-1185">Reference proteome</keyword>
<name>A0ABV9GSL6_9BURK</name>
<feature type="transmembrane region" description="Helical" evidence="1">
    <location>
        <begin position="58"/>
        <end position="79"/>
    </location>
</feature>
<keyword evidence="1" id="KW-1133">Transmembrane helix</keyword>
<evidence type="ECO:0000313" key="2">
    <source>
        <dbReference type="EMBL" id="MFC4620983.1"/>
    </source>
</evidence>
<keyword evidence="1" id="KW-0812">Transmembrane</keyword>
<protein>
    <submittedName>
        <fullName evidence="2">Uncharacterized protein</fullName>
    </submittedName>
</protein>
<dbReference type="Proteomes" id="UP001595967">
    <property type="component" value="Unassembled WGS sequence"/>
</dbReference>
<gene>
    <name evidence="2" type="ORF">ACFO3A_01950</name>
</gene>
<accession>A0ABV9GSL6</accession>
<feature type="transmembrane region" description="Helical" evidence="1">
    <location>
        <begin position="32"/>
        <end position="51"/>
    </location>
</feature>